<dbReference type="AlphaFoldDB" id="B1WSB4"/>
<evidence type="ECO:0000259" key="10">
    <source>
        <dbReference type="Pfam" id="PF21570"/>
    </source>
</evidence>
<dbReference type="NCBIfam" id="TIGR00300">
    <property type="entry name" value="TIGR00300 family protein"/>
    <property type="match status" value="1"/>
</dbReference>
<dbReference type="InterPro" id="IPR048963">
    <property type="entry name" value="ArgZ/ArgE-like_C_2nd"/>
</dbReference>
<dbReference type="InterPro" id="IPR007545">
    <property type="entry name" value="LOR/SDH_bifunc_enz_cons_dom"/>
</dbReference>
<dbReference type="Pfam" id="PF21570">
    <property type="entry name" value="ArgZ-like_C_2nd"/>
    <property type="match status" value="1"/>
</dbReference>
<dbReference type="Gene3D" id="3.40.50.10690">
    <property type="entry name" value="putative lor/sdh protein like domains"/>
    <property type="match status" value="1"/>
</dbReference>
<dbReference type="Pfam" id="PF21571">
    <property type="entry name" value="ArgZ-like_C_1st"/>
    <property type="match status" value="1"/>
</dbReference>
<dbReference type="GO" id="GO:0000052">
    <property type="term" value="P:citrulline metabolic process"/>
    <property type="evidence" value="ECO:0007669"/>
    <property type="project" value="TreeGrafter"/>
</dbReference>
<feature type="domain" description="Arginine dihydrolase ArgZ/ArgE-like C-terminal second subdomain" evidence="10">
    <location>
        <begin position="503"/>
        <end position="715"/>
    </location>
</feature>
<evidence type="ECO:0000256" key="2">
    <source>
        <dbReference type="ARBA" id="ARBA00008532"/>
    </source>
</evidence>
<reference evidence="12 13" key="1">
    <citation type="journal article" date="2008" name="Proc. Natl. Acad. Sci. U.S.A.">
        <title>The genome of Cyanothece 51142, a unicellular diazotrophic cyanobacterium important in the marine nitrogen cycle.</title>
        <authorList>
            <person name="Welsh E.A."/>
            <person name="Liberton M."/>
            <person name="Stoeckel J."/>
            <person name="Loh T."/>
            <person name="Elvitigala T."/>
            <person name="Wang C."/>
            <person name="Wollam A."/>
            <person name="Fulton R.S."/>
            <person name="Clifton S.W."/>
            <person name="Jacobs J.M."/>
            <person name="Aurora R."/>
            <person name="Ghosh B.K."/>
            <person name="Sherman L.A."/>
            <person name="Smith R.D."/>
            <person name="Wilson R.K."/>
            <person name="Pakrasi H.B."/>
        </authorList>
    </citation>
    <scope>NUCLEOTIDE SEQUENCE [LARGE SCALE GENOMIC DNA]</scope>
    <source>
        <strain evidence="13">ATCC 51142 / BH68</strain>
    </source>
</reference>
<feature type="domain" description="LOR/SDH bifunctional enzyme conserved" evidence="9">
    <location>
        <begin position="314"/>
        <end position="415"/>
    </location>
</feature>
<evidence type="ECO:0000256" key="3">
    <source>
        <dbReference type="ARBA" id="ARBA00022741"/>
    </source>
</evidence>
<keyword evidence="6" id="KW-0456">Lyase</keyword>
<protein>
    <recommendedName>
        <fullName evidence="7">ornithine cyclodeaminase</fullName>
        <ecNumber evidence="7">4.3.1.12</ecNumber>
    </recommendedName>
</protein>
<dbReference type="GO" id="GO:0045429">
    <property type="term" value="P:positive regulation of nitric oxide biosynthetic process"/>
    <property type="evidence" value="ECO:0007669"/>
    <property type="project" value="TreeGrafter"/>
</dbReference>
<dbReference type="Pfam" id="PF04455">
    <property type="entry name" value="Saccharop_dh_N"/>
    <property type="match status" value="1"/>
</dbReference>
<sequence length="732" mass="81561">MGYSVLVRSQRPGYHQPQISKFSLIEDTIMTDPIRILMCAPDHYDVDYVINPWMEGNIHKSTRDRSVEQWNQLYHAIKERAIVELVEPQKGWPDMVFTANAGLVLGDNAIVSRFYHKERQGEEPYFKEWFAANGFNVYELPKDLPFEGAGDALFDREGRWLWAGYGFRSELDSHPYIAQWLDTEVLSLRLIDERFYHLDTCFCPLTGGYLLYYPPAFDAYSNRLIELRIPQDKRIVVEEPDAVKFACNAVNINHTIIMNQISDSLKQRLNEVGFEVVQTPLSEFLKAGGAAKCLTLRVNEPVLEEVHASTPVESRTIQLTGHLLDAGIMNKALDMIVENGGSFKVLNFELGLERQSTSAAEVRVSAPDHDVMEEIMTQLIDLGAVAPPQEVCDINTETVTKAGVAPDDFYVSTIYPTEVRVNCEWVKVQNQRMDAAIVVDPQKMTAECKLLRDLAVGDRVMVGFDGIRTVRQVEDRDQRNGKKEFTFMGSGVSSERRVELLVEQIAWEMRQVRDQGGKVVVTAGPVVIHTGGAQHLAKLIREGYVHALLGGNAIAVHDIEQAMMGTSLGVDMQRGIPVSGGHRHHLKVINTVRRYGSIAQAVEQGAISKGVMYECVKHNVPFVLAGSIRDDGPLPDTEMDLIKAQSRYAELIQGTDMILMLSTMLHSIGVGNMTPAGVKMVCVDINPAVVTKLSDRGSVESVGIVTDVGLFLSLLVQQLDKLTHPYPLVGTV</sequence>
<gene>
    <name evidence="12" type="ordered locus">cce_2552</name>
</gene>
<dbReference type="eggNOG" id="COG1834">
    <property type="taxonomic scope" value="Bacteria"/>
</dbReference>
<evidence type="ECO:0000256" key="5">
    <source>
        <dbReference type="ARBA" id="ARBA00023027"/>
    </source>
</evidence>
<evidence type="ECO:0000313" key="12">
    <source>
        <dbReference type="EMBL" id="ACB51900.1"/>
    </source>
</evidence>
<dbReference type="PANTHER" id="PTHR12737">
    <property type="entry name" value="DIMETHYLARGININE DIMETHYLAMINOHYDROLASE"/>
    <property type="match status" value="1"/>
</dbReference>
<dbReference type="GO" id="GO:0016597">
    <property type="term" value="F:amino acid binding"/>
    <property type="evidence" value="ECO:0007669"/>
    <property type="project" value="TreeGrafter"/>
</dbReference>
<dbReference type="eggNOG" id="COG1915">
    <property type="taxonomic scope" value="Bacteria"/>
</dbReference>
<dbReference type="InterPro" id="IPR033199">
    <property type="entry name" value="DDAH-like"/>
</dbReference>
<proteinExistence type="inferred from homology"/>
<evidence type="ECO:0000256" key="4">
    <source>
        <dbReference type="ARBA" id="ARBA00022801"/>
    </source>
</evidence>
<evidence type="ECO:0000256" key="7">
    <source>
        <dbReference type="ARBA" id="ARBA00066346"/>
    </source>
</evidence>
<dbReference type="KEGG" id="cyt:cce_2552"/>
<dbReference type="PANTHER" id="PTHR12737:SF9">
    <property type="entry name" value="DIMETHYLARGININASE"/>
    <property type="match status" value="1"/>
</dbReference>
<dbReference type="EC" id="4.3.1.12" evidence="7"/>
<feature type="active site" description="Nucleophile" evidence="8">
    <location>
        <position position="293"/>
    </location>
</feature>
<evidence type="ECO:0000256" key="8">
    <source>
        <dbReference type="PIRSR" id="PIRSR633199-1"/>
    </source>
</evidence>
<keyword evidence="3" id="KW-0547">Nucleotide-binding</keyword>
<accession>B1WSB4</accession>
<dbReference type="GO" id="GO:0008473">
    <property type="term" value="F:ornithine cyclodeaminase activity"/>
    <property type="evidence" value="ECO:0007669"/>
    <property type="project" value="UniProtKB-EC"/>
</dbReference>
<evidence type="ECO:0000256" key="6">
    <source>
        <dbReference type="ARBA" id="ARBA00023239"/>
    </source>
</evidence>
<dbReference type="InterPro" id="IPR048964">
    <property type="entry name" value="ArgZ/ArgE-like_C_1st"/>
</dbReference>
<dbReference type="GO" id="GO:0016403">
    <property type="term" value="F:dimethylargininase activity"/>
    <property type="evidence" value="ECO:0007669"/>
    <property type="project" value="TreeGrafter"/>
</dbReference>
<evidence type="ECO:0000256" key="1">
    <source>
        <dbReference type="ARBA" id="ARBA00001911"/>
    </source>
</evidence>
<dbReference type="EMBL" id="CP000806">
    <property type="protein sequence ID" value="ACB51900.1"/>
    <property type="molecule type" value="Genomic_DNA"/>
</dbReference>
<dbReference type="Gene3D" id="2.40.420.10">
    <property type="entry name" value="conserved putative lor/sdh protein from methanococcus maripaludis s2 domain"/>
    <property type="match status" value="1"/>
</dbReference>
<keyword evidence="5" id="KW-0520">NAD</keyword>
<evidence type="ECO:0000259" key="11">
    <source>
        <dbReference type="Pfam" id="PF21571"/>
    </source>
</evidence>
<dbReference type="InterPro" id="IPR005239">
    <property type="entry name" value="ArgZ/ArgE-like"/>
</dbReference>
<keyword evidence="13" id="KW-1185">Reference proteome</keyword>
<comment type="cofactor">
    <cofactor evidence="1">
        <name>NAD(+)</name>
        <dbReference type="ChEBI" id="CHEBI:57540"/>
    </cofactor>
</comment>
<name>B1WSB4_CROS5</name>
<dbReference type="Gene3D" id="3.75.10.10">
    <property type="entry name" value="L-arginine/glycine Amidinotransferase, Chain A"/>
    <property type="match status" value="1"/>
</dbReference>
<feature type="domain" description="Arginine dihydrolase ArgZ/ArgE-like C-terminal first subdomain" evidence="11">
    <location>
        <begin position="416"/>
        <end position="502"/>
    </location>
</feature>
<dbReference type="SUPFAM" id="SSF55909">
    <property type="entry name" value="Pentein"/>
    <property type="match status" value="1"/>
</dbReference>
<dbReference type="Proteomes" id="UP000001203">
    <property type="component" value="Chromosome circular"/>
</dbReference>
<dbReference type="CDD" id="cd12144">
    <property type="entry name" value="SDH_N_domain"/>
    <property type="match status" value="1"/>
</dbReference>
<dbReference type="Pfam" id="PF19420">
    <property type="entry name" value="DDAH_eukar"/>
    <property type="match status" value="1"/>
</dbReference>
<dbReference type="STRING" id="43989.cce_2552"/>
<evidence type="ECO:0000259" key="9">
    <source>
        <dbReference type="Pfam" id="PF04455"/>
    </source>
</evidence>
<keyword evidence="4" id="KW-0378">Hydrolase</keyword>
<comment type="similarity">
    <text evidence="2">Belongs to the DDAH family.</text>
</comment>
<dbReference type="GO" id="GO:0006525">
    <property type="term" value="P:arginine metabolic process"/>
    <property type="evidence" value="ECO:0007669"/>
    <property type="project" value="TreeGrafter"/>
</dbReference>
<feature type="active site" description="Proton donor" evidence="8">
    <location>
        <position position="197"/>
    </location>
</feature>
<evidence type="ECO:0000313" key="13">
    <source>
        <dbReference type="Proteomes" id="UP000001203"/>
    </source>
</evidence>
<organism evidence="12 13">
    <name type="scientific">Crocosphaera subtropica (strain ATCC 51142 / BH68)</name>
    <name type="common">Cyanothece sp. (strain ATCC 51142)</name>
    <dbReference type="NCBI Taxonomy" id="43989"/>
    <lineage>
        <taxon>Bacteria</taxon>
        <taxon>Bacillati</taxon>
        <taxon>Cyanobacteriota</taxon>
        <taxon>Cyanophyceae</taxon>
        <taxon>Oscillatoriophycideae</taxon>
        <taxon>Chroococcales</taxon>
        <taxon>Aphanothecaceae</taxon>
        <taxon>Crocosphaera</taxon>
        <taxon>Crocosphaera subtropica</taxon>
    </lineage>
</organism>
<dbReference type="HOGENOM" id="CLU_392230_0_0_3"/>
<dbReference type="GO" id="GO:0000166">
    <property type="term" value="F:nucleotide binding"/>
    <property type="evidence" value="ECO:0007669"/>
    <property type="project" value="UniProtKB-KW"/>
</dbReference>